<sequence>MDTELFLNYILASLAKKISVPTDFHGQVSSIKLMLENDVTGLIDVLTDFSVESASVNYGIETNSDGLNAILKKWLKTVNIEYLGKIMPGIDAVAEEYYKERWKASSFPVLKLGKWERIDGIRLPTRLFFLDGGSIYAKEKNKETNQLSLLSYDYFITSKMIAANKLNKDVIFSNPYGRIHDKYPVPYLIKRGTFFNYKVIESLKNRQNEILEQIIPYMFLVRKGSEALAINKIKTYGQKELTETLAQFQTLMDDLKAAKLGDKTTKSTMRVTNYDEKLEHLIPDLTTIFKRELFSTAEKSVLSSLGFIDIAEAVTDSRKESILNPKVFVEEVKKGVKDFKKILNVLMLMIWEENKTNVKYKNVEYKIVSSPMTGFMTNQFKQELRLLWKHGKLSDQTYCELVGEVDFSIEVKRREKEAKEGTEVTMYPHITDNREGDVTFEEDERQRKFFKKKTEDKNGNPISEDKLDDTIKKDKFDFSSTEKDLITAPYKTVTDLPVNVKSNMSADLQKTFLKIFNKAFATYGNDSQAFRVTWSVIRRIARKNSKGIWIRKKKRVQGKLELVKLTRAMLEETMEKEEKIVIDEAMQLKTLEVQEKQSKLLDKLLKNEQK</sequence>
<dbReference type="EMBL" id="LAZR01014180">
    <property type="protein sequence ID" value="KKM18629.1"/>
    <property type="molecule type" value="Genomic_DNA"/>
</dbReference>
<dbReference type="Pfam" id="PF06150">
    <property type="entry name" value="ChaB"/>
    <property type="match status" value="1"/>
</dbReference>
<accession>A0A0F9IFX4</accession>
<proteinExistence type="predicted"/>
<comment type="caution">
    <text evidence="1">The sequence shown here is derived from an EMBL/GenBank/DDBJ whole genome shotgun (WGS) entry which is preliminary data.</text>
</comment>
<dbReference type="Gene3D" id="1.10.1740.70">
    <property type="entry name" value="ChaB"/>
    <property type="match status" value="1"/>
</dbReference>
<protein>
    <submittedName>
        <fullName evidence="1">Uncharacterized protein</fullName>
    </submittedName>
</protein>
<gene>
    <name evidence="1" type="ORF">LCGC14_1663740</name>
</gene>
<dbReference type="AlphaFoldDB" id="A0A0F9IFX4"/>
<dbReference type="InterPro" id="IPR037205">
    <property type="entry name" value="ChaB_sf"/>
</dbReference>
<dbReference type="InterPro" id="IPR009317">
    <property type="entry name" value="ChaB"/>
</dbReference>
<name>A0A0F9IFX4_9ZZZZ</name>
<dbReference type="SUPFAM" id="SSF140376">
    <property type="entry name" value="ChaB-like"/>
    <property type="match status" value="1"/>
</dbReference>
<organism evidence="1">
    <name type="scientific">marine sediment metagenome</name>
    <dbReference type="NCBI Taxonomy" id="412755"/>
    <lineage>
        <taxon>unclassified sequences</taxon>
        <taxon>metagenomes</taxon>
        <taxon>ecological metagenomes</taxon>
    </lineage>
</organism>
<reference evidence="1" key="1">
    <citation type="journal article" date="2015" name="Nature">
        <title>Complex archaea that bridge the gap between prokaryotes and eukaryotes.</title>
        <authorList>
            <person name="Spang A."/>
            <person name="Saw J.H."/>
            <person name="Jorgensen S.L."/>
            <person name="Zaremba-Niedzwiedzka K."/>
            <person name="Martijn J."/>
            <person name="Lind A.E."/>
            <person name="van Eijk R."/>
            <person name="Schleper C."/>
            <person name="Guy L."/>
            <person name="Ettema T.J."/>
        </authorList>
    </citation>
    <scope>NUCLEOTIDE SEQUENCE</scope>
</reference>
<evidence type="ECO:0000313" key="1">
    <source>
        <dbReference type="EMBL" id="KKM18629.1"/>
    </source>
</evidence>